<evidence type="ECO:0000313" key="3">
    <source>
        <dbReference type="Proteomes" id="UP001215398"/>
    </source>
</evidence>
<dbReference type="PANTHER" id="PTHR22916:SF3">
    <property type="entry name" value="UDP-GLCNAC:BETAGAL BETA-1,3-N-ACETYLGLUCOSAMINYLTRANSFERASE-LIKE PROTEIN 1"/>
    <property type="match status" value="1"/>
</dbReference>
<dbReference type="InterPro" id="IPR029044">
    <property type="entry name" value="Nucleotide-diphossugar_trans"/>
</dbReference>
<dbReference type="PANTHER" id="PTHR22916">
    <property type="entry name" value="GLYCOSYLTRANSFERASE"/>
    <property type="match status" value="1"/>
</dbReference>
<accession>A0ABT5H2Z4</accession>
<dbReference type="SUPFAM" id="SSF53448">
    <property type="entry name" value="Nucleotide-diphospho-sugar transferases"/>
    <property type="match status" value="1"/>
</dbReference>
<organism evidence="2 3">
    <name type="scientific">Bacteroides zhangwenhongii</name>
    <dbReference type="NCBI Taxonomy" id="2650157"/>
    <lineage>
        <taxon>Bacteria</taxon>
        <taxon>Pseudomonadati</taxon>
        <taxon>Bacteroidota</taxon>
        <taxon>Bacteroidia</taxon>
        <taxon>Bacteroidales</taxon>
        <taxon>Bacteroidaceae</taxon>
        <taxon>Bacteroides</taxon>
    </lineage>
</organism>
<comment type="caution">
    <text evidence="2">The sequence shown here is derived from an EMBL/GenBank/DDBJ whole genome shotgun (WGS) entry which is preliminary data.</text>
</comment>
<keyword evidence="3" id="KW-1185">Reference proteome</keyword>
<dbReference type="EMBL" id="JAQPYS010000007">
    <property type="protein sequence ID" value="MDC7134967.1"/>
    <property type="molecule type" value="Genomic_DNA"/>
</dbReference>
<evidence type="ECO:0000313" key="2">
    <source>
        <dbReference type="EMBL" id="MDC7134967.1"/>
    </source>
</evidence>
<dbReference type="Proteomes" id="UP001215398">
    <property type="component" value="Unassembled WGS sequence"/>
</dbReference>
<reference evidence="2 3" key="1">
    <citation type="submission" date="2023-01" db="EMBL/GenBank/DDBJ databases">
        <title>Exploring GABA producing Bacteroides strains toward improving mental health.</title>
        <authorList>
            <person name="Yousuf B."/>
            <person name="Bouhlel N.E."/>
            <person name="Mottawea W."/>
            <person name="Hammami R."/>
        </authorList>
    </citation>
    <scope>NUCLEOTIDE SEQUENCE [LARGE SCALE GENOMIC DNA]</scope>
    <source>
        <strain evidence="2 3">UO.H1054</strain>
    </source>
</reference>
<dbReference type="CDD" id="cd00761">
    <property type="entry name" value="Glyco_tranf_GTA_type"/>
    <property type="match status" value="1"/>
</dbReference>
<name>A0ABT5H2Z4_9BACE</name>
<dbReference type="InterPro" id="IPR001173">
    <property type="entry name" value="Glyco_trans_2-like"/>
</dbReference>
<dbReference type="RefSeq" id="WP_272719458.1">
    <property type="nucleotide sequence ID" value="NZ_JAQPYS010000007.1"/>
</dbReference>
<sequence>MNRPFFSIIIPLYNKGKTIRDTLNSIICQSFVNYEVLVINDGSTDNSCEEVLRIVDKRIILFTKENGGPSSARNYGMDKAVGEYVYFLDGDDKIIPDALWNMYKVIEMNSEQSLFCFNCFIVNGTDKKISTDSMKCGIVRWPFVQWLLCDFCPKPGMFVYRNGTINMRFNEDLFRYEDTDFFFNLMRTRRFYYSSLPIFEYNQETLEGSYARKNCGQDFICNLQPEGKTFWERLCLYKLYLESCFLYPTASVEIYGNTFEKLSYKVMYSLMMRYLSFKWRKRE</sequence>
<dbReference type="Pfam" id="PF00535">
    <property type="entry name" value="Glycos_transf_2"/>
    <property type="match status" value="1"/>
</dbReference>
<evidence type="ECO:0000259" key="1">
    <source>
        <dbReference type="Pfam" id="PF00535"/>
    </source>
</evidence>
<feature type="domain" description="Glycosyltransferase 2-like" evidence="1">
    <location>
        <begin position="7"/>
        <end position="132"/>
    </location>
</feature>
<gene>
    <name evidence="2" type="ORF">PQG98_01215</name>
</gene>
<dbReference type="Gene3D" id="3.90.550.10">
    <property type="entry name" value="Spore Coat Polysaccharide Biosynthesis Protein SpsA, Chain A"/>
    <property type="match status" value="1"/>
</dbReference>
<protein>
    <submittedName>
        <fullName evidence="2">Glycosyltransferase family A protein</fullName>
    </submittedName>
</protein>
<proteinExistence type="predicted"/>